<feature type="compositionally biased region" description="Low complexity" evidence="1">
    <location>
        <begin position="457"/>
        <end position="474"/>
    </location>
</feature>
<reference evidence="2" key="1">
    <citation type="journal article" date="2020" name="bioRxiv">
        <title>Comparative genomics of Chlamydomonas.</title>
        <authorList>
            <person name="Craig R.J."/>
            <person name="Hasan A.R."/>
            <person name="Ness R.W."/>
            <person name="Keightley P.D."/>
        </authorList>
    </citation>
    <scope>NUCLEOTIDE SEQUENCE</scope>
    <source>
        <strain evidence="2">CCAP 11/70</strain>
    </source>
</reference>
<feature type="region of interest" description="Disordered" evidence="1">
    <location>
        <begin position="434"/>
        <end position="499"/>
    </location>
</feature>
<feature type="compositionally biased region" description="Pro residues" evidence="1">
    <location>
        <begin position="441"/>
        <end position="456"/>
    </location>
</feature>
<feature type="compositionally biased region" description="Acidic residues" evidence="1">
    <location>
        <begin position="485"/>
        <end position="496"/>
    </location>
</feature>
<sequence length="513" mass="50986">MEALQGHGKSSASARCPAPVSGWAHSTLPLAMHGSSGHWAKLQPAYADAAGDVAAEGYGSDGSHCAADGSSPASRAERRRNISAAGARADSDTPAAAAADADGASSGGEDHSTAPAKGAAKPASSSSAVALAAETDGGSPDSKRDVSSSASASAAAGALLPEALLELLSRAGGAPGADGAEPTAAFGLAAAKAFVRTVAAALGVGDGGDGDVMALTKILGRLPAAGASVPATAQLELAPLALGTPAEVRAATGSAAAAAAAANVAHPSGSGDADDEGEEASSGWASASRRADRGKEAATAAATAAAASPSLPPPLPASLLTPLPAAAPPATTAAAAAPMDDHAEEAAVVGGCMDEGFGDPDGVDPDRVHCPFPGCTRSFKELWRLKVHYRARPDVRGSGKERGHGMELERCPRCETRLLRGRHHKCALSRAALTAAVTRSSPPPPPAPAPAPPPPTRAAQKAQQARQQQPQPVKVKAEQVPYEAEPYEEPYEEEAPYDPLDMLASAAAMLTGR</sequence>
<accession>A0A835Y124</accession>
<evidence type="ECO:0000256" key="1">
    <source>
        <dbReference type="SAM" id="MobiDB-lite"/>
    </source>
</evidence>
<proteinExistence type="predicted"/>
<feature type="compositionally biased region" description="Low complexity" evidence="1">
    <location>
        <begin position="84"/>
        <end position="104"/>
    </location>
</feature>
<name>A0A835Y124_9CHLO</name>
<feature type="compositionally biased region" description="Low complexity" evidence="1">
    <location>
        <begin position="297"/>
        <end position="309"/>
    </location>
</feature>
<dbReference type="Gene3D" id="3.30.160.60">
    <property type="entry name" value="Classic Zinc Finger"/>
    <property type="match status" value="1"/>
</dbReference>
<keyword evidence="3" id="KW-1185">Reference proteome</keyword>
<gene>
    <name evidence="2" type="ORF">HYH03_007883</name>
</gene>
<organism evidence="2 3">
    <name type="scientific">Edaphochlamys debaryana</name>
    <dbReference type="NCBI Taxonomy" id="47281"/>
    <lineage>
        <taxon>Eukaryota</taxon>
        <taxon>Viridiplantae</taxon>
        <taxon>Chlorophyta</taxon>
        <taxon>core chlorophytes</taxon>
        <taxon>Chlorophyceae</taxon>
        <taxon>CS clade</taxon>
        <taxon>Chlamydomonadales</taxon>
        <taxon>Chlamydomonadales incertae sedis</taxon>
        <taxon>Edaphochlamys</taxon>
    </lineage>
</organism>
<feature type="region of interest" description="Disordered" evidence="1">
    <location>
        <begin position="58"/>
        <end position="148"/>
    </location>
</feature>
<feature type="region of interest" description="Disordered" evidence="1">
    <location>
        <begin position="265"/>
        <end position="323"/>
    </location>
</feature>
<dbReference type="OrthoDB" id="514817at2759"/>
<dbReference type="EMBL" id="JAEHOE010000034">
    <property type="protein sequence ID" value="KAG2493953.1"/>
    <property type="molecule type" value="Genomic_DNA"/>
</dbReference>
<evidence type="ECO:0000313" key="3">
    <source>
        <dbReference type="Proteomes" id="UP000612055"/>
    </source>
</evidence>
<dbReference type="Proteomes" id="UP000612055">
    <property type="component" value="Unassembled WGS sequence"/>
</dbReference>
<comment type="caution">
    <text evidence="2">The sequence shown here is derived from an EMBL/GenBank/DDBJ whole genome shotgun (WGS) entry which is preliminary data.</text>
</comment>
<protein>
    <submittedName>
        <fullName evidence="2">Uncharacterized protein</fullName>
    </submittedName>
</protein>
<evidence type="ECO:0000313" key="2">
    <source>
        <dbReference type="EMBL" id="KAG2493953.1"/>
    </source>
</evidence>
<dbReference type="AlphaFoldDB" id="A0A835Y124"/>
<feature type="compositionally biased region" description="Low complexity" evidence="1">
    <location>
        <begin position="113"/>
        <end position="133"/>
    </location>
</feature>